<reference evidence="2 3" key="1">
    <citation type="submission" date="2020-08" db="EMBL/GenBank/DDBJ databases">
        <title>Genomic Encyclopedia of Type Strains, Phase IV (KMG-IV): sequencing the most valuable type-strain genomes for metagenomic binning, comparative biology and taxonomic classification.</title>
        <authorList>
            <person name="Goeker M."/>
        </authorList>
    </citation>
    <scope>NUCLEOTIDE SEQUENCE [LARGE SCALE GENOMIC DNA]</scope>
    <source>
        <strain evidence="2 3">DSM 27568</strain>
    </source>
</reference>
<evidence type="ECO:0000259" key="1">
    <source>
        <dbReference type="PROSITE" id="PS00622"/>
    </source>
</evidence>
<gene>
    <name evidence="2" type="ORF">GGR39_002141</name>
</gene>
<evidence type="ECO:0000313" key="2">
    <source>
        <dbReference type="EMBL" id="MBB3940484.1"/>
    </source>
</evidence>
<dbReference type="SUPFAM" id="SSF46894">
    <property type="entry name" value="C-terminal effector domain of the bipartite response regulators"/>
    <property type="match status" value="1"/>
</dbReference>
<dbReference type="RefSeq" id="WP_183617078.1">
    <property type="nucleotide sequence ID" value="NZ_JACIDY010000004.1"/>
</dbReference>
<dbReference type="Gene3D" id="1.10.10.10">
    <property type="entry name" value="Winged helix-like DNA-binding domain superfamily/Winged helix DNA-binding domain"/>
    <property type="match status" value="1"/>
</dbReference>
<dbReference type="GO" id="GO:0006355">
    <property type="term" value="P:regulation of DNA-templated transcription"/>
    <property type="evidence" value="ECO:0007669"/>
    <property type="project" value="InterPro"/>
</dbReference>
<dbReference type="GO" id="GO:0003677">
    <property type="term" value="F:DNA binding"/>
    <property type="evidence" value="ECO:0007669"/>
    <property type="project" value="UniProtKB-KW"/>
</dbReference>
<dbReference type="SMART" id="SM00421">
    <property type="entry name" value="HTH_LUXR"/>
    <property type="match status" value="1"/>
</dbReference>
<dbReference type="PRINTS" id="PR00038">
    <property type="entry name" value="HTHLUXR"/>
</dbReference>
<organism evidence="2 3">
    <name type="scientific">Novosphingobium fluoreni</name>
    <dbReference type="NCBI Taxonomy" id="1391222"/>
    <lineage>
        <taxon>Bacteria</taxon>
        <taxon>Pseudomonadati</taxon>
        <taxon>Pseudomonadota</taxon>
        <taxon>Alphaproteobacteria</taxon>
        <taxon>Sphingomonadales</taxon>
        <taxon>Sphingomonadaceae</taxon>
        <taxon>Novosphingobium</taxon>
    </lineage>
</organism>
<keyword evidence="2" id="KW-0238">DNA-binding</keyword>
<sequence length="264" mass="29162">MDEAVAILDDAPSKADAIAAVVNALGTDEFEGETLRMLHDLSGVEHFSIYRVRGGEPRFLGGASISGQHALKAPPAKNDWPARSYAELKCAQKATEESMHAILMHDELKQMEDPALDRALEHYKIADRVVVCGKKAEDFYAIAALRSNETGEFAGTQLKSLARTADVLIAVCAKHAAMHWDKDKAAAQFGSIEKIEKNLRESDWGLSERELQVSARILFGITAYGIALDLGLGEETVATYRKRLYARLRLGGRHELLQRYLKLL</sequence>
<proteinExistence type="predicted"/>
<accession>A0A7W6FYH6</accession>
<dbReference type="Proteomes" id="UP000561459">
    <property type="component" value="Unassembled WGS sequence"/>
</dbReference>
<dbReference type="InterPro" id="IPR016032">
    <property type="entry name" value="Sig_transdc_resp-reg_C-effctor"/>
</dbReference>
<dbReference type="InterPro" id="IPR036388">
    <property type="entry name" value="WH-like_DNA-bd_sf"/>
</dbReference>
<dbReference type="InterPro" id="IPR000792">
    <property type="entry name" value="Tscrpt_reg_LuxR_C"/>
</dbReference>
<evidence type="ECO:0000313" key="3">
    <source>
        <dbReference type="Proteomes" id="UP000561459"/>
    </source>
</evidence>
<dbReference type="EMBL" id="JACIDY010000004">
    <property type="protein sequence ID" value="MBB3940484.1"/>
    <property type="molecule type" value="Genomic_DNA"/>
</dbReference>
<dbReference type="Pfam" id="PF00196">
    <property type="entry name" value="GerE"/>
    <property type="match status" value="1"/>
</dbReference>
<comment type="caution">
    <text evidence="2">The sequence shown here is derived from an EMBL/GenBank/DDBJ whole genome shotgun (WGS) entry which is preliminary data.</text>
</comment>
<keyword evidence="3" id="KW-1185">Reference proteome</keyword>
<feature type="domain" description="HTH luxR-type" evidence="1">
    <location>
        <begin position="220"/>
        <end position="247"/>
    </location>
</feature>
<dbReference type="AlphaFoldDB" id="A0A7W6FYH6"/>
<dbReference type="PROSITE" id="PS00622">
    <property type="entry name" value="HTH_LUXR_1"/>
    <property type="match status" value="1"/>
</dbReference>
<name>A0A7W6FYH6_9SPHN</name>
<protein>
    <submittedName>
        <fullName evidence="2">DNA-binding CsgD family transcriptional regulator</fullName>
    </submittedName>
</protein>